<accession>A0A022PX92</accession>
<evidence type="ECO:0000256" key="6">
    <source>
        <dbReference type="ARBA" id="ARBA00047928"/>
    </source>
</evidence>
<dbReference type="InterPro" id="IPR000070">
    <property type="entry name" value="Pectinesterase_cat"/>
</dbReference>
<dbReference type="InterPro" id="IPR011050">
    <property type="entry name" value="Pectin_lyase_fold/virulence"/>
</dbReference>
<dbReference type="PANTHER" id="PTHR31321">
    <property type="entry name" value="ACYL-COA THIOESTER HYDROLASE YBHC-RELATED"/>
    <property type="match status" value="1"/>
</dbReference>
<dbReference type="SUPFAM" id="SSF51126">
    <property type="entry name" value="Pectin lyase-like"/>
    <property type="match status" value="1"/>
</dbReference>
<dbReference type="GO" id="GO:0030599">
    <property type="term" value="F:pectinesterase activity"/>
    <property type="evidence" value="ECO:0000318"/>
    <property type="project" value="GO_Central"/>
</dbReference>
<dbReference type="GO" id="GO:0045490">
    <property type="term" value="P:pectin catabolic process"/>
    <property type="evidence" value="ECO:0000318"/>
    <property type="project" value="GO_Central"/>
</dbReference>
<dbReference type="Proteomes" id="UP000030748">
    <property type="component" value="Unassembled WGS sequence"/>
</dbReference>
<comment type="catalytic activity">
    <reaction evidence="6">
        <text>[(1-&gt;4)-alpha-D-galacturonosyl methyl ester](n) + n H2O = [(1-&gt;4)-alpha-D-galacturonosyl](n) + n methanol + n H(+)</text>
        <dbReference type="Rhea" id="RHEA:22380"/>
        <dbReference type="Rhea" id="RHEA-COMP:14570"/>
        <dbReference type="Rhea" id="RHEA-COMP:14573"/>
        <dbReference type="ChEBI" id="CHEBI:15377"/>
        <dbReference type="ChEBI" id="CHEBI:15378"/>
        <dbReference type="ChEBI" id="CHEBI:17790"/>
        <dbReference type="ChEBI" id="CHEBI:140522"/>
        <dbReference type="ChEBI" id="CHEBI:140523"/>
        <dbReference type="EC" id="3.1.1.11"/>
    </reaction>
</comment>
<evidence type="ECO:0000256" key="7">
    <source>
        <dbReference type="SAM" id="SignalP"/>
    </source>
</evidence>
<dbReference type="InterPro" id="IPR012334">
    <property type="entry name" value="Pectin_lyas_fold"/>
</dbReference>
<sequence>METKSSYIFTLNAVLVTVLLSLPVARSGGGSEPIPADASQINSWFNKNVGDAASRKATLAPELAAAEANPKVIKVRADGSGDFKTINDAVKSIPDGNKNRVIVSIGPGKYKEKVTVGANKPFVTLRGDAGNMPTIVYDDTAKKSKGVVYSATLSAESDYFSAVNLKVVNTAPRPDGKMVDAQAVALKIIGKYASIYNCKLYGFQDTLFDDKGKHFYKDCYIEGTYDFIWGSAASIYLNTELHIISGDPLAVIAANARSASAEPNGYVFAHCKVTGTGAMGYLGRSWYPYARVVYAFSDLGDAVNPDGWYTGTGKDNKTVYFGEYNNKGSAGKFDKRASFAKKLSDAEVKPFISLDFIQGSTWLLPPS</sequence>
<dbReference type="Gene3D" id="2.160.20.10">
    <property type="entry name" value="Single-stranded right-handed beta-helix, Pectin lyase-like"/>
    <property type="match status" value="1"/>
</dbReference>
<dbReference type="OrthoDB" id="2019149at2759"/>
<name>A0A022PX92_ERYGU</name>
<dbReference type="eggNOG" id="ENOG502R3C8">
    <property type="taxonomic scope" value="Eukaryota"/>
</dbReference>
<evidence type="ECO:0000256" key="5">
    <source>
        <dbReference type="ARBA" id="ARBA00023085"/>
    </source>
</evidence>
<evidence type="ECO:0000256" key="2">
    <source>
        <dbReference type="ARBA" id="ARBA00008891"/>
    </source>
</evidence>
<evidence type="ECO:0000313" key="10">
    <source>
        <dbReference type="Proteomes" id="UP000030748"/>
    </source>
</evidence>
<dbReference type="EMBL" id="KI632289">
    <property type="protein sequence ID" value="EYU20154.1"/>
    <property type="molecule type" value="Genomic_DNA"/>
</dbReference>
<keyword evidence="5" id="KW-0063">Aspartyl esterase</keyword>
<gene>
    <name evidence="9" type="ORF">MIMGU_mgv1a008641mg</name>
</gene>
<proteinExistence type="inferred from homology"/>
<dbReference type="GO" id="GO:0042545">
    <property type="term" value="P:cell wall modification"/>
    <property type="evidence" value="ECO:0007669"/>
    <property type="project" value="InterPro"/>
</dbReference>
<comment type="similarity">
    <text evidence="2">Belongs to the pectinesterase family.</text>
</comment>
<dbReference type="EC" id="3.1.1.11" evidence="3"/>
<comment type="pathway">
    <text evidence="1">Glycan metabolism; pectin degradation; 2-dehydro-3-deoxy-D-gluconate from pectin: step 1/5.</text>
</comment>
<keyword evidence="4" id="KW-0378">Hydrolase</keyword>
<evidence type="ECO:0000313" key="9">
    <source>
        <dbReference type="EMBL" id="EYU20154.1"/>
    </source>
</evidence>
<dbReference type="Pfam" id="PF01095">
    <property type="entry name" value="Pectinesterase"/>
    <property type="match status" value="1"/>
</dbReference>
<keyword evidence="7" id="KW-0732">Signal</keyword>
<dbReference type="KEGG" id="egt:105977452"/>
<feature type="chain" id="PRO_5011115414" description="pectinesterase" evidence="7">
    <location>
        <begin position="28"/>
        <end position="367"/>
    </location>
</feature>
<protein>
    <recommendedName>
        <fullName evidence="3">pectinesterase</fullName>
        <ecNumber evidence="3">3.1.1.11</ecNumber>
    </recommendedName>
</protein>
<dbReference type="PhylomeDB" id="A0A022PX92"/>
<dbReference type="OMA" id="CQFSGYQ"/>
<reference evidence="9 10" key="1">
    <citation type="journal article" date="2013" name="Proc. Natl. Acad. Sci. U.S.A.">
        <title>Fine-scale variation in meiotic recombination in Mimulus inferred from population shotgun sequencing.</title>
        <authorList>
            <person name="Hellsten U."/>
            <person name="Wright K.M."/>
            <person name="Jenkins J."/>
            <person name="Shu S."/>
            <person name="Yuan Y."/>
            <person name="Wessler S.R."/>
            <person name="Schmutz J."/>
            <person name="Willis J.H."/>
            <person name="Rokhsar D.S."/>
        </authorList>
    </citation>
    <scope>NUCLEOTIDE SEQUENCE [LARGE SCALE GENOMIC DNA]</scope>
    <source>
        <strain evidence="10">cv. DUN x IM62</strain>
    </source>
</reference>
<dbReference type="AlphaFoldDB" id="A0A022PX92"/>
<keyword evidence="10" id="KW-1185">Reference proteome</keyword>
<feature type="domain" description="Pectinesterase catalytic" evidence="8">
    <location>
        <begin position="74"/>
        <end position="359"/>
    </location>
</feature>
<evidence type="ECO:0000259" key="8">
    <source>
        <dbReference type="Pfam" id="PF01095"/>
    </source>
</evidence>
<evidence type="ECO:0000256" key="3">
    <source>
        <dbReference type="ARBA" id="ARBA00013229"/>
    </source>
</evidence>
<evidence type="ECO:0000256" key="4">
    <source>
        <dbReference type="ARBA" id="ARBA00022801"/>
    </source>
</evidence>
<dbReference type="PANTHER" id="PTHR31321:SF87">
    <property type="entry name" value="PECTINESTERASE 63-RELATED"/>
    <property type="match status" value="1"/>
</dbReference>
<evidence type="ECO:0000256" key="1">
    <source>
        <dbReference type="ARBA" id="ARBA00005184"/>
    </source>
</evidence>
<feature type="signal peptide" evidence="7">
    <location>
        <begin position="1"/>
        <end position="27"/>
    </location>
</feature>
<dbReference type="UniPathway" id="UPA00545">
    <property type="reaction ID" value="UER00823"/>
</dbReference>
<dbReference type="STRING" id="4155.A0A022PX92"/>
<organism evidence="9 10">
    <name type="scientific">Erythranthe guttata</name>
    <name type="common">Yellow monkey flower</name>
    <name type="synonym">Mimulus guttatus</name>
    <dbReference type="NCBI Taxonomy" id="4155"/>
    <lineage>
        <taxon>Eukaryota</taxon>
        <taxon>Viridiplantae</taxon>
        <taxon>Streptophyta</taxon>
        <taxon>Embryophyta</taxon>
        <taxon>Tracheophyta</taxon>
        <taxon>Spermatophyta</taxon>
        <taxon>Magnoliopsida</taxon>
        <taxon>eudicotyledons</taxon>
        <taxon>Gunneridae</taxon>
        <taxon>Pentapetalae</taxon>
        <taxon>asterids</taxon>
        <taxon>lamiids</taxon>
        <taxon>Lamiales</taxon>
        <taxon>Phrymaceae</taxon>
        <taxon>Erythranthe</taxon>
    </lineage>
</organism>